<dbReference type="GO" id="GO:0003677">
    <property type="term" value="F:DNA binding"/>
    <property type="evidence" value="ECO:0007669"/>
    <property type="project" value="InterPro"/>
</dbReference>
<dbReference type="STRING" id="3871.A0A4P1RGB4"/>
<dbReference type="FunFam" id="2.130.10.10:FF:000612">
    <property type="entry name" value="SEC12-like protein 2"/>
    <property type="match status" value="1"/>
</dbReference>
<dbReference type="GO" id="GO:0003400">
    <property type="term" value="P:regulation of COPII vesicle coating"/>
    <property type="evidence" value="ECO:0007669"/>
    <property type="project" value="TreeGrafter"/>
</dbReference>
<keyword evidence="6" id="KW-0256">Endoplasmic reticulum</keyword>
<organism evidence="14 15">
    <name type="scientific">Lupinus angustifolius</name>
    <name type="common">Narrow-leaved blue lupine</name>
    <dbReference type="NCBI Taxonomy" id="3871"/>
    <lineage>
        <taxon>Eukaryota</taxon>
        <taxon>Viridiplantae</taxon>
        <taxon>Streptophyta</taxon>
        <taxon>Embryophyta</taxon>
        <taxon>Tracheophyta</taxon>
        <taxon>Spermatophyta</taxon>
        <taxon>Magnoliopsida</taxon>
        <taxon>eudicotyledons</taxon>
        <taxon>Gunneridae</taxon>
        <taxon>Pentapetalae</taxon>
        <taxon>rosids</taxon>
        <taxon>fabids</taxon>
        <taxon>Fabales</taxon>
        <taxon>Fabaceae</taxon>
        <taxon>Papilionoideae</taxon>
        <taxon>50 kb inversion clade</taxon>
        <taxon>genistoids sensu lato</taxon>
        <taxon>core genistoids</taxon>
        <taxon>Genisteae</taxon>
        <taxon>Lupinus</taxon>
    </lineage>
</organism>
<feature type="repeat" description="WD" evidence="11">
    <location>
        <begin position="329"/>
        <end position="359"/>
    </location>
</feature>
<dbReference type="PANTHER" id="PTHR23284">
    <property type="entry name" value="PROLACTIN REGULATORY ELEMENT BINDING PROTEIN"/>
    <property type="match status" value="1"/>
</dbReference>
<dbReference type="GO" id="GO:0005789">
    <property type="term" value="C:endoplasmic reticulum membrane"/>
    <property type="evidence" value="ECO:0007669"/>
    <property type="project" value="UniProtKB-SubCell"/>
</dbReference>
<dbReference type="SMART" id="SM00526">
    <property type="entry name" value="H15"/>
    <property type="match status" value="1"/>
</dbReference>
<keyword evidence="8" id="KW-0653">Protein transport</keyword>
<evidence type="ECO:0000259" key="13">
    <source>
        <dbReference type="PROSITE" id="PS51504"/>
    </source>
</evidence>
<keyword evidence="10" id="KW-0472">Membrane</keyword>
<evidence type="ECO:0000256" key="10">
    <source>
        <dbReference type="ARBA" id="ARBA00023136"/>
    </source>
</evidence>
<evidence type="ECO:0000256" key="9">
    <source>
        <dbReference type="ARBA" id="ARBA00022989"/>
    </source>
</evidence>
<dbReference type="Gene3D" id="1.10.10.10">
    <property type="entry name" value="Winged helix-like DNA-binding domain superfamily/Winged helix DNA-binding domain"/>
    <property type="match status" value="1"/>
</dbReference>
<dbReference type="Gene3D" id="2.130.10.10">
    <property type="entry name" value="YVTN repeat-like/Quinoprotein amine dehydrogenase"/>
    <property type="match status" value="1"/>
</dbReference>
<keyword evidence="3 11" id="KW-0853">WD repeat</keyword>
<feature type="region of interest" description="Disordered" evidence="12">
    <location>
        <begin position="693"/>
        <end position="730"/>
    </location>
</feature>
<keyword evidence="2" id="KW-0813">Transport</keyword>
<dbReference type="AlphaFoldDB" id="A0A4P1RGB4"/>
<dbReference type="SMART" id="SM00320">
    <property type="entry name" value="WD40"/>
    <property type="match status" value="6"/>
</dbReference>
<feature type="region of interest" description="Disordered" evidence="12">
    <location>
        <begin position="587"/>
        <end position="642"/>
    </location>
</feature>
<keyword evidence="4" id="KW-0812">Transmembrane</keyword>
<keyword evidence="5" id="KW-0677">Repeat</keyword>
<dbReference type="SUPFAM" id="SSF50998">
    <property type="entry name" value="Quinoprotein alcohol dehydrogenase-like"/>
    <property type="match status" value="1"/>
</dbReference>
<dbReference type="InterPro" id="IPR005818">
    <property type="entry name" value="Histone_H1/H5_H15"/>
</dbReference>
<dbReference type="EMBL" id="CM007366">
    <property type="protein sequence ID" value="OIW10215.1"/>
    <property type="molecule type" value="Genomic_DNA"/>
</dbReference>
<dbReference type="GO" id="GO:0005085">
    <property type="term" value="F:guanyl-nucleotide exchange factor activity"/>
    <property type="evidence" value="ECO:0007669"/>
    <property type="project" value="InterPro"/>
</dbReference>
<dbReference type="Proteomes" id="UP000188354">
    <property type="component" value="Chromosome LG06"/>
</dbReference>
<protein>
    <recommendedName>
        <fullName evidence="13">H15 domain-containing protein</fullName>
    </recommendedName>
</protein>
<dbReference type="Pfam" id="PF00400">
    <property type="entry name" value="WD40"/>
    <property type="match status" value="1"/>
</dbReference>
<evidence type="ECO:0000256" key="1">
    <source>
        <dbReference type="ARBA" id="ARBA00004389"/>
    </source>
</evidence>
<keyword evidence="9" id="KW-1133">Transmembrane helix</keyword>
<feature type="compositionally biased region" description="Basic residues" evidence="12">
    <location>
        <begin position="602"/>
        <end position="613"/>
    </location>
</feature>
<proteinExistence type="predicted"/>
<evidence type="ECO:0000256" key="7">
    <source>
        <dbReference type="ARBA" id="ARBA00022892"/>
    </source>
</evidence>
<accession>A0A4P1RGB4</accession>
<evidence type="ECO:0000256" key="5">
    <source>
        <dbReference type="ARBA" id="ARBA00022737"/>
    </source>
</evidence>
<evidence type="ECO:0000256" key="2">
    <source>
        <dbReference type="ARBA" id="ARBA00022448"/>
    </source>
</evidence>
<dbReference type="InterPro" id="IPR036390">
    <property type="entry name" value="WH_DNA-bd_sf"/>
</dbReference>
<evidence type="ECO:0000256" key="11">
    <source>
        <dbReference type="PROSITE-ProRule" id="PRU00221"/>
    </source>
</evidence>
<dbReference type="Pfam" id="PF00538">
    <property type="entry name" value="Linker_histone"/>
    <property type="match status" value="1"/>
</dbReference>
<dbReference type="InterPro" id="IPR036388">
    <property type="entry name" value="WH-like_DNA-bd_sf"/>
</dbReference>
<evidence type="ECO:0000256" key="12">
    <source>
        <dbReference type="SAM" id="MobiDB-lite"/>
    </source>
</evidence>
<keyword evidence="7" id="KW-0931">ER-Golgi transport</keyword>
<sequence>MDPPNLKKYGVPIYSVSWIPQNIFKSHQNVTADDSSSDTDQKSPPDTKAEEKDVTEGVTAGNYLVFAGGGGEGHSGIPNSLLIAHFDVASNSLSDQPVSRLGTNSDLPYRMAIHPNGDGLICSMMSKSCRWFDWDQNEGSENHKLVLKKSEIVLTGLEDVELQLALAFNNVGTALAAGGEDGNLRVFKWPSMEIILNESNAHSTVKDLHFSSDDKLLVSVGGAGPSRVWDISSSKLLTTLSNENRDTFSSCRFSQINDRTQVLYIADNGGSILTWNTQTWKRINSKRIIRDAISALNVSADGKFLSCGTPSGDIVIVSSKNMQIQTMIKKAHLGIVTALAFSPDSRALASVSMDSSARVTLIEEKKNVMDNATAMDPSSISLGEDSRSTMNYLKHTLLSRLKESNPSLCFNTDHVSSYIQQRLPHLFPSINIPSHLPYALMIENAIKGLGERNGSTEEAISDFIKDEYKDLPLAHTRILRVQLKMLCDNGELVCKEGGRYVFVVDDVDVCIGGMSDEDGKRAEMKGGNKGKRGGNKKSEGKEKKRLSGLHVAPTDDEPSKAVVESIQEQVEVEGDTLVSEMVEVQGQSEKGMGGDGNGTKVKCSKQRKRRKKKYTDGKREKRGRTKRQVSQLPDAKADEPGRVLEEFTQEQVEEEAILLLENAEEHEQEILSQTQLELAPHVEQTCESLSMENVLNSLSDANPTLQQLRPEPQNEDLGQDLPQATRPTRK</sequence>
<dbReference type="GO" id="GO:0015031">
    <property type="term" value="P:protein transport"/>
    <property type="evidence" value="ECO:0007669"/>
    <property type="project" value="UniProtKB-KW"/>
</dbReference>
<dbReference type="Gramene" id="OIW10215">
    <property type="protein sequence ID" value="OIW10215"/>
    <property type="gene ID" value="TanjilG_27966"/>
</dbReference>
<dbReference type="SUPFAM" id="SSF46785">
    <property type="entry name" value="Winged helix' DNA-binding domain"/>
    <property type="match status" value="1"/>
</dbReference>
<evidence type="ECO:0000313" key="14">
    <source>
        <dbReference type="EMBL" id="OIW10215.1"/>
    </source>
</evidence>
<dbReference type="GO" id="GO:0005829">
    <property type="term" value="C:cytosol"/>
    <property type="evidence" value="ECO:0007669"/>
    <property type="project" value="UniProtKB-ARBA"/>
</dbReference>
<evidence type="ECO:0000256" key="3">
    <source>
        <dbReference type="ARBA" id="ARBA00022574"/>
    </source>
</evidence>
<feature type="compositionally biased region" description="Basic and acidic residues" evidence="12">
    <location>
        <begin position="39"/>
        <end position="54"/>
    </location>
</feature>
<evidence type="ECO:0000256" key="8">
    <source>
        <dbReference type="ARBA" id="ARBA00022927"/>
    </source>
</evidence>
<dbReference type="PROSITE" id="PS50082">
    <property type="entry name" value="WD_REPEATS_2"/>
    <property type="match status" value="2"/>
</dbReference>
<evidence type="ECO:0000313" key="15">
    <source>
        <dbReference type="Proteomes" id="UP000188354"/>
    </source>
</evidence>
<gene>
    <name evidence="14" type="ORF">TanjilG_27966</name>
</gene>
<feature type="compositionally biased region" description="Basic and acidic residues" evidence="12">
    <location>
        <begin position="517"/>
        <end position="526"/>
    </location>
</feature>
<feature type="region of interest" description="Disordered" evidence="12">
    <location>
        <begin position="515"/>
        <end position="562"/>
    </location>
</feature>
<dbReference type="GO" id="GO:0006334">
    <property type="term" value="P:nucleosome assembly"/>
    <property type="evidence" value="ECO:0007669"/>
    <property type="project" value="InterPro"/>
</dbReference>
<dbReference type="GO" id="GO:0006888">
    <property type="term" value="P:endoplasmic reticulum to Golgi vesicle-mediated transport"/>
    <property type="evidence" value="ECO:0007669"/>
    <property type="project" value="TreeGrafter"/>
</dbReference>
<feature type="domain" description="H15" evidence="13">
    <location>
        <begin position="434"/>
        <end position="504"/>
    </location>
</feature>
<dbReference type="InterPro" id="IPR045260">
    <property type="entry name" value="Sec12-like"/>
</dbReference>
<evidence type="ECO:0000256" key="4">
    <source>
        <dbReference type="ARBA" id="ARBA00022692"/>
    </source>
</evidence>
<feature type="region of interest" description="Disordered" evidence="12">
    <location>
        <begin position="28"/>
        <end position="54"/>
    </location>
</feature>
<reference evidence="14 15" key="1">
    <citation type="journal article" date="2017" name="Plant Biotechnol. J.">
        <title>A comprehensive draft genome sequence for lupin (Lupinus angustifolius), an emerging health food: insights into plant-microbe interactions and legume evolution.</title>
        <authorList>
            <person name="Hane J.K."/>
            <person name="Ming Y."/>
            <person name="Kamphuis L.G."/>
            <person name="Nelson M.N."/>
            <person name="Garg G."/>
            <person name="Atkins C.A."/>
            <person name="Bayer P.E."/>
            <person name="Bravo A."/>
            <person name="Bringans S."/>
            <person name="Cannon S."/>
            <person name="Edwards D."/>
            <person name="Foley R."/>
            <person name="Gao L.L."/>
            <person name="Harrison M.J."/>
            <person name="Huang W."/>
            <person name="Hurgobin B."/>
            <person name="Li S."/>
            <person name="Liu C.W."/>
            <person name="McGrath A."/>
            <person name="Morahan G."/>
            <person name="Murray J."/>
            <person name="Weller J."/>
            <person name="Jian J."/>
            <person name="Singh K.B."/>
        </authorList>
    </citation>
    <scope>NUCLEOTIDE SEQUENCE [LARGE SCALE GENOMIC DNA]</scope>
    <source>
        <strain evidence="15">cv. Tanjil</strain>
        <tissue evidence="14">Whole plant</tissue>
    </source>
</reference>
<dbReference type="InterPro" id="IPR015943">
    <property type="entry name" value="WD40/YVTN_repeat-like_dom_sf"/>
</dbReference>
<dbReference type="GO" id="GO:0000786">
    <property type="term" value="C:nucleosome"/>
    <property type="evidence" value="ECO:0007669"/>
    <property type="project" value="InterPro"/>
</dbReference>
<keyword evidence="15" id="KW-1185">Reference proteome</keyword>
<dbReference type="InterPro" id="IPR001680">
    <property type="entry name" value="WD40_rpt"/>
</dbReference>
<evidence type="ECO:0000256" key="6">
    <source>
        <dbReference type="ARBA" id="ARBA00022824"/>
    </source>
</evidence>
<feature type="repeat" description="WD" evidence="11">
    <location>
        <begin position="198"/>
        <end position="239"/>
    </location>
</feature>
<dbReference type="PROSITE" id="PS51504">
    <property type="entry name" value="H15"/>
    <property type="match status" value="1"/>
</dbReference>
<name>A0A4P1RGB4_LUPAN</name>
<comment type="subcellular location">
    <subcellularLocation>
        <location evidence="1">Endoplasmic reticulum membrane</location>
        <topology evidence="1">Single-pass membrane protein</topology>
    </subcellularLocation>
</comment>
<dbReference type="InterPro" id="IPR011047">
    <property type="entry name" value="Quinoprotein_ADH-like_sf"/>
</dbReference>
<feature type="compositionally biased region" description="Polar residues" evidence="12">
    <location>
        <begin position="693"/>
        <end position="707"/>
    </location>
</feature>
<dbReference type="CDD" id="cd00073">
    <property type="entry name" value="H15"/>
    <property type="match status" value="1"/>
</dbReference>
<dbReference type="PANTHER" id="PTHR23284:SF0">
    <property type="entry name" value="PROLACTIN REGULATORY ELEMENT-BINDING PROTEIN"/>
    <property type="match status" value="1"/>
</dbReference>